<keyword evidence="3" id="KW-1185">Reference proteome</keyword>
<feature type="compositionally biased region" description="Polar residues" evidence="1">
    <location>
        <begin position="68"/>
        <end position="77"/>
    </location>
</feature>
<evidence type="ECO:0000256" key="1">
    <source>
        <dbReference type="SAM" id="MobiDB-lite"/>
    </source>
</evidence>
<dbReference type="EMBL" id="BGPR01055900">
    <property type="protein sequence ID" value="GBO32450.1"/>
    <property type="molecule type" value="Genomic_DNA"/>
</dbReference>
<evidence type="ECO:0000313" key="2">
    <source>
        <dbReference type="EMBL" id="GBO32450.1"/>
    </source>
</evidence>
<organism evidence="2 3">
    <name type="scientific">Araneus ventricosus</name>
    <name type="common">Orbweaver spider</name>
    <name type="synonym">Epeira ventricosa</name>
    <dbReference type="NCBI Taxonomy" id="182803"/>
    <lineage>
        <taxon>Eukaryota</taxon>
        <taxon>Metazoa</taxon>
        <taxon>Ecdysozoa</taxon>
        <taxon>Arthropoda</taxon>
        <taxon>Chelicerata</taxon>
        <taxon>Arachnida</taxon>
        <taxon>Araneae</taxon>
        <taxon>Araneomorphae</taxon>
        <taxon>Entelegynae</taxon>
        <taxon>Araneoidea</taxon>
        <taxon>Araneidae</taxon>
        <taxon>Araneus</taxon>
    </lineage>
</organism>
<accession>A0A4Y2W8J5</accession>
<sequence length="105" mass="11462">MGICRYPKNDCSILIDPANFHPAENIITPNRSLDGKAPSGPGRCHRSRIMSFPRASPQTISGKRFNNDVPNESATNPNRRCSHLIRLALNAEICDASLAPSSGIY</sequence>
<evidence type="ECO:0000313" key="3">
    <source>
        <dbReference type="Proteomes" id="UP000499080"/>
    </source>
</evidence>
<protein>
    <submittedName>
        <fullName evidence="2">Uncharacterized protein</fullName>
    </submittedName>
</protein>
<reference evidence="2 3" key="1">
    <citation type="journal article" date="2019" name="Sci. Rep.">
        <title>Orb-weaving spider Araneus ventricosus genome elucidates the spidroin gene catalogue.</title>
        <authorList>
            <person name="Kono N."/>
            <person name="Nakamura H."/>
            <person name="Ohtoshi R."/>
            <person name="Moran D.A.P."/>
            <person name="Shinohara A."/>
            <person name="Yoshida Y."/>
            <person name="Fujiwara M."/>
            <person name="Mori M."/>
            <person name="Tomita M."/>
            <person name="Arakawa K."/>
        </authorList>
    </citation>
    <scope>NUCLEOTIDE SEQUENCE [LARGE SCALE GENOMIC DNA]</scope>
</reference>
<comment type="caution">
    <text evidence="2">The sequence shown here is derived from an EMBL/GenBank/DDBJ whole genome shotgun (WGS) entry which is preliminary data.</text>
</comment>
<proteinExistence type="predicted"/>
<dbReference type="AlphaFoldDB" id="A0A4Y2W8J5"/>
<gene>
    <name evidence="2" type="ORF">AVEN_19902_1</name>
</gene>
<dbReference type="Proteomes" id="UP000499080">
    <property type="component" value="Unassembled WGS sequence"/>
</dbReference>
<name>A0A4Y2W8J5_ARAVE</name>
<feature type="region of interest" description="Disordered" evidence="1">
    <location>
        <begin position="53"/>
        <end position="77"/>
    </location>
</feature>